<proteinExistence type="predicted"/>
<sequence>MALSARDCPGCEENSIYYTFPGKPQVVRVYSLNGNKVVEKSYNFHRKKTTAPLWIVPDPR</sequence>
<organism evidence="1 2">
    <name type="scientific">Rosa chinensis</name>
    <name type="common">China rose</name>
    <dbReference type="NCBI Taxonomy" id="74649"/>
    <lineage>
        <taxon>Eukaryota</taxon>
        <taxon>Viridiplantae</taxon>
        <taxon>Streptophyta</taxon>
        <taxon>Embryophyta</taxon>
        <taxon>Tracheophyta</taxon>
        <taxon>Spermatophyta</taxon>
        <taxon>Magnoliopsida</taxon>
        <taxon>eudicotyledons</taxon>
        <taxon>Gunneridae</taxon>
        <taxon>Pentapetalae</taxon>
        <taxon>rosids</taxon>
        <taxon>fabids</taxon>
        <taxon>Rosales</taxon>
        <taxon>Rosaceae</taxon>
        <taxon>Rosoideae</taxon>
        <taxon>Rosoideae incertae sedis</taxon>
        <taxon>Rosa</taxon>
    </lineage>
</organism>
<gene>
    <name evidence="1" type="ORF">RchiOBHm_Chr4g0427311</name>
</gene>
<reference evidence="1 2" key="1">
    <citation type="journal article" date="2018" name="Nat. Genet.">
        <title>The Rosa genome provides new insights in the design of modern roses.</title>
        <authorList>
            <person name="Bendahmane M."/>
        </authorList>
    </citation>
    <scope>NUCLEOTIDE SEQUENCE [LARGE SCALE GENOMIC DNA]</scope>
    <source>
        <strain evidence="2">cv. Old Blush</strain>
    </source>
</reference>
<accession>A0A2P6QZL1</accession>
<dbReference type="AlphaFoldDB" id="A0A2P6QZL1"/>
<evidence type="ECO:0000313" key="2">
    <source>
        <dbReference type="Proteomes" id="UP000238479"/>
    </source>
</evidence>
<protein>
    <submittedName>
        <fullName evidence="1">Uncharacterized protein</fullName>
    </submittedName>
</protein>
<evidence type="ECO:0000313" key="1">
    <source>
        <dbReference type="EMBL" id="PRQ39624.1"/>
    </source>
</evidence>
<dbReference type="Gramene" id="PRQ39624">
    <property type="protein sequence ID" value="PRQ39624"/>
    <property type="gene ID" value="RchiOBHm_Chr4g0427311"/>
</dbReference>
<dbReference type="EMBL" id="PDCK01000042">
    <property type="protein sequence ID" value="PRQ39624.1"/>
    <property type="molecule type" value="Genomic_DNA"/>
</dbReference>
<dbReference type="Proteomes" id="UP000238479">
    <property type="component" value="Chromosome 4"/>
</dbReference>
<keyword evidence="2" id="KW-1185">Reference proteome</keyword>
<name>A0A2P6QZL1_ROSCH</name>
<comment type="caution">
    <text evidence="1">The sequence shown here is derived from an EMBL/GenBank/DDBJ whole genome shotgun (WGS) entry which is preliminary data.</text>
</comment>